<name>A0ABY6B4G1_9BURK</name>
<keyword evidence="1" id="KW-1133">Transmembrane helix</keyword>
<dbReference type="EMBL" id="CP104562">
    <property type="protein sequence ID" value="UXH78155.1"/>
    <property type="molecule type" value="Genomic_DNA"/>
</dbReference>
<sequence>MKQLYWVAWILAALAVWLTVGWFGLKFAVVDPYFDRQVDAVAAKAPSVFLSKEDVAEIERARSSAFNALGVFGGVLCGFAFGVAGCRFSSTRRNKSEGLATVKQDE</sequence>
<evidence type="ECO:0000256" key="1">
    <source>
        <dbReference type="SAM" id="Phobius"/>
    </source>
</evidence>
<organism evidence="2 3">
    <name type="scientific">Roseateles amylovorans</name>
    <dbReference type="NCBI Taxonomy" id="2978473"/>
    <lineage>
        <taxon>Bacteria</taxon>
        <taxon>Pseudomonadati</taxon>
        <taxon>Pseudomonadota</taxon>
        <taxon>Betaproteobacteria</taxon>
        <taxon>Burkholderiales</taxon>
        <taxon>Sphaerotilaceae</taxon>
        <taxon>Roseateles</taxon>
    </lineage>
</organism>
<evidence type="ECO:0008006" key="4">
    <source>
        <dbReference type="Google" id="ProtNLM"/>
    </source>
</evidence>
<feature type="transmembrane region" description="Helical" evidence="1">
    <location>
        <begin position="65"/>
        <end position="86"/>
    </location>
</feature>
<reference evidence="2" key="1">
    <citation type="submission" date="2022-10" db="EMBL/GenBank/DDBJ databases">
        <title>Characterization and whole genome sequencing of a new Roseateles species, isolated from fresh water.</title>
        <authorList>
            <person name="Guliayeva D.Y."/>
            <person name="Akhremchuk A.E."/>
            <person name="Sikolenko M.A."/>
            <person name="Valentovich L.N."/>
            <person name="Sidarenka A.V."/>
        </authorList>
    </citation>
    <scope>NUCLEOTIDE SEQUENCE</scope>
    <source>
        <strain evidence="2">BIM B-1768</strain>
    </source>
</reference>
<gene>
    <name evidence="2" type="ORF">N4261_24920</name>
</gene>
<keyword evidence="3" id="KW-1185">Reference proteome</keyword>
<protein>
    <recommendedName>
        <fullName evidence="4">Cobalt transporter</fullName>
    </recommendedName>
</protein>
<keyword evidence="1" id="KW-0472">Membrane</keyword>
<keyword evidence="1" id="KW-0812">Transmembrane</keyword>
<proteinExistence type="predicted"/>
<accession>A0ABY6B4G1</accession>
<feature type="transmembrane region" description="Helical" evidence="1">
    <location>
        <begin position="7"/>
        <end position="25"/>
    </location>
</feature>
<dbReference type="RefSeq" id="WP_261757931.1">
    <property type="nucleotide sequence ID" value="NZ_CP104562.2"/>
</dbReference>
<dbReference type="Proteomes" id="UP001064933">
    <property type="component" value="Chromosome"/>
</dbReference>
<evidence type="ECO:0000313" key="2">
    <source>
        <dbReference type="EMBL" id="UXH78155.1"/>
    </source>
</evidence>
<evidence type="ECO:0000313" key="3">
    <source>
        <dbReference type="Proteomes" id="UP001064933"/>
    </source>
</evidence>